<evidence type="ECO:0000256" key="6">
    <source>
        <dbReference type="ARBA" id="ARBA00023136"/>
    </source>
</evidence>
<dbReference type="RefSeq" id="WP_091875252.1">
    <property type="nucleotide sequence ID" value="NZ_FOLD01000016.1"/>
</dbReference>
<name>A0A1I1PSJ1_9BURK</name>
<evidence type="ECO:0000256" key="2">
    <source>
        <dbReference type="ARBA" id="ARBA00022448"/>
    </source>
</evidence>
<dbReference type="STRING" id="1164594.SAMN05216204_11653"/>
<gene>
    <name evidence="11" type="ORF">SAMN05216204_11653</name>
</gene>
<feature type="transmembrane region" description="Helical" evidence="10">
    <location>
        <begin position="84"/>
        <end position="103"/>
    </location>
</feature>
<protein>
    <recommendedName>
        <fullName evidence="8">Guanidinium exporter</fullName>
    </recommendedName>
</protein>
<dbReference type="Proteomes" id="UP000198639">
    <property type="component" value="Unassembled WGS sequence"/>
</dbReference>
<evidence type="ECO:0000313" key="12">
    <source>
        <dbReference type="Proteomes" id="UP000198639"/>
    </source>
</evidence>
<dbReference type="SUPFAM" id="SSF103481">
    <property type="entry name" value="Multidrug resistance efflux transporter EmrE"/>
    <property type="match status" value="1"/>
</dbReference>
<evidence type="ECO:0000256" key="4">
    <source>
        <dbReference type="ARBA" id="ARBA00022692"/>
    </source>
</evidence>
<dbReference type="InterPro" id="IPR045324">
    <property type="entry name" value="Small_multidrug_res"/>
</dbReference>
<keyword evidence="3" id="KW-1003">Cell membrane</keyword>
<evidence type="ECO:0000256" key="3">
    <source>
        <dbReference type="ARBA" id="ARBA00022475"/>
    </source>
</evidence>
<comment type="similarity">
    <text evidence="7">Belongs to the drug/metabolite transporter (DMT) superfamily. Small multidrug resistance (SMR) (TC 2.A.7.1) family. Gdx/SugE subfamily.</text>
</comment>
<feature type="transmembrane region" description="Helical" evidence="10">
    <location>
        <begin position="33"/>
        <end position="50"/>
    </location>
</feature>
<dbReference type="OrthoDB" id="9808638at2"/>
<keyword evidence="5 10" id="KW-1133">Transmembrane helix</keyword>
<proteinExistence type="inferred from homology"/>
<dbReference type="FunFam" id="1.10.3730.20:FF:000001">
    <property type="entry name" value="Quaternary ammonium compound resistance transporter SugE"/>
    <property type="match status" value="1"/>
</dbReference>
<dbReference type="InterPro" id="IPR037185">
    <property type="entry name" value="EmrE-like"/>
</dbReference>
<evidence type="ECO:0000256" key="1">
    <source>
        <dbReference type="ARBA" id="ARBA00004651"/>
    </source>
</evidence>
<keyword evidence="4 9" id="KW-0812">Transmembrane</keyword>
<keyword evidence="12" id="KW-1185">Reference proteome</keyword>
<organism evidence="11 12">
    <name type="scientific">Massilia yuzhufengensis</name>
    <dbReference type="NCBI Taxonomy" id="1164594"/>
    <lineage>
        <taxon>Bacteria</taxon>
        <taxon>Pseudomonadati</taxon>
        <taxon>Pseudomonadota</taxon>
        <taxon>Betaproteobacteria</taxon>
        <taxon>Burkholderiales</taxon>
        <taxon>Oxalobacteraceae</taxon>
        <taxon>Telluria group</taxon>
        <taxon>Massilia</taxon>
    </lineage>
</organism>
<dbReference type="GO" id="GO:0005886">
    <property type="term" value="C:plasma membrane"/>
    <property type="evidence" value="ECO:0007669"/>
    <property type="project" value="UniProtKB-SubCell"/>
</dbReference>
<sequence>MSWFYLFIAGLLEVAWAVGLKYTHGFTRLMPSLWTLLAMLGSVGMLGLALRNLPLGTAYAVWTGIGTVGTAICGMVLLNEPAGAMRLGAIAMIAGGIIALKVLTPT</sequence>
<evidence type="ECO:0000256" key="5">
    <source>
        <dbReference type="ARBA" id="ARBA00022989"/>
    </source>
</evidence>
<dbReference type="InterPro" id="IPR000390">
    <property type="entry name" value="Small_drug/metabolite_transptr"/>
</dbReference>
<evidence type="ECO:0000256" key="7">
    <source>
        <dbReference type="ARBA" id="ARBA00038151"/>
    </source>
</evidence>
<comment type="subcellular location">
    <subcellularLocation>
        <location evidence="1 9">Cell membrane</location>
        <topology evidence="1 9">Multi-pass membrane protein</topology>
    </subcellularLocation>
</comment>
<keyword evidence="2" id="KW-0813">Transport</keyword>
<evidence type="ECO:0000256" key="8">
    <source>
        <dbReference type="ARBA" id="ARBA00039168"/>
    </source>
</evidence>
<keyword evidence="6 10" id="KW-0472">Membrane</keyword>
<reference evidence="12" key="1">
    <citation type="submission" date="2016-10" db="EMBL/GenBank/DDBJ databases">
        <authorList>
            <person name="Varghese N."/>
            <person name="Submissions S."/>
        </authorList>
    </citation>
    <scope>NUCLEOTIDE SEQUENCE [LARGE SCALE GENOMIC DNA]</scope>
    <source>
        <strain evidence="12">CGMCC 1.12041</strain>
    </source>
</reference>
<dbReference type="AlphaFoldDB" id="A0A1I1PSJ1"/>
<dbReference type="EMBL" id="FOLD01000016">
    <property type="protein sequence ID" value="SFD10568.1"/>
    <property type="molecule type" value="Genomic_DNA"/>
</dbReference>
<evidence type="ECO:0000256" key="9">
    <source>
        <dbReference type="RuleBase" id="RU003942"/>
    </source>
</evidence>
<dbReference type="GO" id="GO:0022857">
    <property type="term" value="F:transmembrane transporter activity"/>
    <property type="evidence" value="ECO:0007669"/>
    <property type="project" value="InterPro"/>
</dbReference>
<dbReference type="PANTHER" id="PTHR30561">
    <property type="entry name" value="SMR FAMILY PROTON-DEPENDENT DRUG EFFLUX TRANSPORTER SUGE"/>
    <property type="match status" value="1"/>
</dbReference>
<dbReference type="PANTHER" id="PTHR30561:SF0">
    <property type="entry name" value="GUANIDINIUM EXPORTER"/>
    <property type="match status" value="1"/>
</dbReference>
<evidence type="ECO:0000313" key="11">
    <source>
        <dbReference type="EMBL" id="SFD10568.1"/>
    </source>
</evidence>
<evidence type="ECO:0000256" key="10">
    <source>
        <dbReference type="SAM" id="Phobius"/>
    </source>
</evidence>
<dbReference type="GO" id="GO:1990961">
    <property type="term" value="P:xenobiotic detoxification by transmembrane export across the plasma membrane"/>
    <property type="evidence" value="ECO:0007669"/>
    <property type="project" value="UniProtKB-ARBA"/>
</dbReference>
<accession>A0A1I1PSJ1</accession>
<feature type="transmembrane region" description="Helical" evidence="10">
    <location>
        <begin position="57"/>
        <end position="78"/>
    </location>
</feature>
<dbReference type="Gene3D" id="1.10.3730.20">
    <property type="match status" value="1"/>
</dbReference>
<dbReference type="NCBIfam" id="NF008512">
    <property type="entry name" value="PRK11431.1"/>
    <property type="match status" value="1"/>
</dbReference>
<dbReference type="Pfam" id="PF00893">
    <property type="entry name" value="Multi_Drug_Res"/>
    <property type="match status" value="1"/>
</dbReference>